<reference evidence="1 2" key="1">
    <citation type="journal article" date="2020" name="Microorganisms">
        <title>Simultaneous Genome Sequencing of Prosthecochloris ethylica and Desulfuromonas acetoxidans within a Syntrophic Mixture Reveals Unique Pili and Protein Interactions.</title>
        <authorList>
            <person name="Kyndt J.A."/>
            <person name="Van Beeumen J.J."/>
            <person name="Meyer T.E."/>
        </authorList>
    </citation>
    <scope>NUCLEOTIDE SEQUENCE [LARGE SCALE GENOMIC DNA]</scope>
    <source>
        <strain evidence="1 2">N3</strain>
    </source>
</reference>
<dbReference type="Gene3D" id="3.40.50.2000">
    <property type="entry name" value="Glycogen Phosphorylase B"/>
    <property type="match status" value="1"/>
</dbReference>
<organism evidence="1 2">
    <name type="scientific">Prosthecochloris ethylica</name>
    <dbReference type="NCBI Taxonomy" id="2743976"/>
    <lineage>
        <taxon>Bacteria</taxon>
        <taxon>Pseudomonadati</taxon>
        <taxon>Chlorobiota</taxon>
        <taxon>Chlorobiia</taxon>
        <taxon>Chlorobiales</taxon>
        <taxon>Chlorobiaceae</taxon>
        <taxon>Prosthecochloris</taxon>
    </lineage>
</organism>
<dbReference type="RefSeq" id="WP_175186936.1">
    <property type="nucleotide sequence ID" value="NZ_JABVZQ010000002.1"/>
</dbReference>
<protein>
    <recommendedName>
        <fullName evidence="3">Glycosyl transferase family 1</fullName>
    </recommendedName>
</protein>
<sequence length="419" mass="45895">MKKILFLTRNFPPMMTEGSARAWQLAAHFESEGWLPFVVGPAEVTGIEMPASLAGADFPVYYAGKPVEAGELDPGALSRVLHGRPVNRLTALKESVGGLFSADSSGKSWEKHAAELAREVLAANPDIEVLYAQGPPSSPHQLGMELANEHGLLMVLDYIEPYEFDAQYQRQEKIEDRTMLSGHVVIMPSRAMKVYMLKKHFGALSHDDISIIRNGYDPGELSALAPYVGGDAVMRWVLLLERMTRKELAGLFSAYSDLIAEHAELRGALSLSIVGSQRDDAEEQLVKAGLHDLLDDRWYHSREDELDACMQSDVCVIGVGSSAANAMFVPERFFDILGMRKPVFGVLADGVARALVEEGGGDVVTPGERSDMTAALSGLVQRWQNGTLGSMSDELALQYQVPDALRQLRRDIVSRLLLG</sequence>
<dbReference type="SUPFAM" id="SSF53756">
    <property type="entry name" value="UDP-Glycosyltransferase/glycogen phosphorylase"/>
    <property type="match status" value="1"/>
</dbReference>
<dbReference type="EMBL" id="JADGII010000001">
    <property type="protein sequence ID" value="MBF0635783.1"/>
    <property type="molecule type" value="Genomic_DNA"/>
</dbReference>
<accession>A0ABR9XPL1</accession>
<dbReference type="Proteomes" id="UP000619838">
    <property type="component" value="Unassembled WGS sequence"/>
</dbReference>
<evidence type="ECO:0000313" key="1">
    <source>
        <dbReference type="EMBL" id="MBF0635783.1"/>
    </source>
</evidence>
<comment type="caution">
    <text evidence="1">The sequence shown here is derived from an EMBL/GenBank/DDBJ whole genome shotgun (WGS) entry which is preliminary data.</text>
</comment>
<keyword evidence="2" id="KW-1185">Reference proteome</keyword>
<gene>
    <name evidence="1" type="ORF">INT08_01120</name>
</gene>
<evidence type="ECO:0000313" key="2">
    <source>
        <dbReference type="Proteomes" id="UP000619838"/>
    </source>
</evidence>
<evidence type="ECO:0008006" key="3">
    <source>
        <dbReference type="Google" id="ProtNLM"/>
    </source>
</evidence>
<name>A0ABR9XPL1_9CHLB</name>
<proteinExistence type="predicted"/>